<dbReference type="InterPro" id="IPR029787">
    <property type="entry name" value="Nucleotide_cyclase"/>
</dbReference>
<dbReference type="GO" id="GO:0005886">
    <property type="term" value="C:plasma membrane"/>
    <property type="evidence" value="ECO:0007669"/>
    <property type="project" value="TreeGrafter"/>
</dbReference>
<dbReference type="GO" id="GO:0052621">
    <property type="term" value="F:diguanylate cyclase activity"/>
    <property type="evidence" value="ECO:0007669"/>
    <property type="project" value="UniProtKB-EC"/>
</dbReference>
<dbReference type="GO" id="GO:1902201">
    <property type="term" value="P:negative regulation of bacterial-type flagellum-dependent cell motility"/>
    <property type="evidence" value="ECO:0007669"/>
    <property type="project" value="TreeGrafter"/>
</dbReference>
<evidence type="ECO:0000256" key="2">
    <source>
        <dbReference type="ARBA" id="ARBA00034247"/>
    </source>
</evidence>
<sequence length="386" mass="41816">MAADPRTLFSVLVASTTVGTLLLLWCWWQNRAERVLMWSCAAYFSGSVAILLMTARDILPEWITTSFAVAVTMWSIGLIWIAGRVFNRLPAKPWLALIGPTVWLIASELPQAYVAVPVRVSLATVITAAYALISAREFARADGLSSRYPVAVILGLHGIAVILRIPFAFALPIPHGLPLFSDWFSPVAIEGIVFSQIIGLLVVMLTRERLELQLRAIALTDPLTGLNNRRAIFERGHALLSHASRHRRPVSVVALDLDHFKTINDRFGHPTGDAVLAAFADAIRQTLRAGDESGRIGGEEFVCVLPDTDADQAFAAAHRLVTHFTRLAADVPGCRTRCTASAGIATSSLDTDTFETLVSAADVALYEAKRSGGEKIIVASPRAISA</sequence>
<dbReference type="GO" id="GO:0043709">
    <property type="term" value="P:cell adhesion involved in single-species biofilm formation"/>
    <property type="evidence" value="ECO:0007669"/>
    <property type="project" value="TreeGrafter"/>
</dbReference>
<dbReference type="InterPro" id="IPR043128">
    <property type="entry name" value="Rev_trsase/Diguanyl_cyclase"/>
</dbReference>
<feature type="transmembrane region" description="Helical" evidence="3">
    <location>
        <begin position="94"/>
        <end position="114"/>
    </location>
</feature>
<evidence type="ECO:0000256" key="1">
    <source>
        <dbReference type="ARBA" id="ARBA00012528"/>
    </source>
</evidence>
<dbReference type="EC" id="2.7.7.65" evidence="1"/>
<dbReference type="Pfam" id="PF00990">
    <property type="entry name" value="GGDEF"/>
    <property type="match status" value="1"/>
</dbReference>
<feature type="transmembrane region" description="Helical" evidence="3">
    <location>
        <begin position="62"/>
        <end position="82"/>
    </location>
</feature>
<feature type="transmembrane region" description="Helical" evidence="3">
    <location>
        <begin position="6"/>
        <end position="28"/>
    </location>
</feature>
<keyword evidence="3" id="KW-1133">Transmembrane helix</keyword>
<dbReference type="NCBIfam" id="TIGR00254">
    <property type="entry name" value="GGDEF"/>
    <property type="match status" value="1"/>
</dbReference>
<evidence type="ECO:0000259" key="4">
    <source>
        <dbReference type="PROSITE" id="PS50887"/>
    </source>
</evidence>
<feature type="transmembrane region" description="Helical" evidence="3">
    <location>
        <begin position="151"/>
        <end position="171"/>
    </location>
</feature>
<dbReference type="EMBL" id="FRXO01000002">
    <property type="protein sequence ID" value="SHO62426.1"/>
    <property type="molecule type" value="Genomic_DNA"/>
</dbReference>
<keyword evidence="3" id="KW-0812">Transmembrane</keyword>
<dbReference type="PANTHER" id="PTHR45138">
    <property type="entry name" value="REGULATORY COMPONENTS OF SENSORY TRANSDUCTION SYSTEM"/>
    <property type="match status" value="1"/>
</dbReference>
<keyword evidence="6" id="KW-1185">Reference proteome</keyword>
<proteinExistence type="predicted"/>
<accession>A0A1M7ZCK0</accession>
<dbReference type="OrthoDB" id="9812260at2"/>
<evidence type="ECO:0000313" key="5">
    <source>
        <dbReference type="EMBL" id="SHO62426.1"/>
    </source>
</evidence>
<dbReference type="Proteomes" id="UP000186406">
    <property type="component" value="Unassembled WGS sequence"/>
</dbReference>
<gene>
    <name evidence="5" type="ORF">SAMN02745172_01031</name>
</gene>
<dbReference type="PROSITE" id="PS50887">
    <property type="entry name" value="GGDEF"/>
    <property type="match status" value="1"/>
</dbReference>
<dbReference type="InterPro" id="IPR050469">
    <property type="entry name" value="Diguanylate_Cyclase"/>
</dbReference>
<dbReference type="Gene3D" id="3.30.70.270">
    <property type="match status" value="1"/>
</dbReference>
<dbReference type="InterPro" id="IPR000160">
    <property type="entry name" value="GGDEF_dom"/>
</dbReference>
<dbReference type="CDD" id="cd01949">
    <property type="entry name" value="GGDEF"/>
    <property type="match status" value="1"/>
</dbReference>
<organism evidence="5 6">
    <name type="scientific">Pseudoxanthobacter soli DSM 19599</name>
    <dbReference type="NCBI Taxonomy" id="1123029"/>
    <lineage>
        <taxon>Bacteria</taxon>
        <taxon>Pseudomonadati</taxon>
        <taxon>Pseudomonadota</taxon>
        <taxon>Alphaproteobacteria</taxon>
        <taxon>Hyphomicrobiales</taxon>
        <taxon>Segnochrobactraceae</taxon>
        <taxon>Pseudoxanthobacter</taxon>
    </lineage>
</organism>
<dbReference type="SUPFAM" id="SSF55073">
    <property type="entry name" value="Nucleotide cyclase"/>
    <property type="match status" value="1"/>
</dbReference>
<evidence type="ECO:0000256" key="3">
    <source>
        <dbReference type="SAM" id="Phobius"/>
    </source>
</evidence>
<feature type="transmembrane region" description="Helical" evidence="3">
    <location>
        <begin position="120"/>
        <end position="139"/>
    </location>
</feature>
<comment type="catalytic activity">
    <reaction evidence="2">
        <text>2 GTP = 3',3'-c-di-GMP + 2 diphosphate</text>
        <dbReference type="Rhea" id="RHEA:24898"/>
        <dbReference type="ChEBI" id="CHEBI:33019"/>
        <dbReference type="ChEBI" id="CHEBI:37565"/>
        <dbReference type="ChEBI" id="CHEBI:58805"/>
        <dbReference type="EC" id="2.7.7.65"/>
    </reaction>
</comment>
<dbReference type="PANTHER" id="PTHR45138:SF9">
    <property type="entry name" value="DIGUANYLATE CYCLASE DGCM-RELATED"/>
    <property type="match status" value="1"/>
</dbReference>
<protein>
    <recommendedName>
        <fullName evidence="1">diguanylate cyclase</fullName>
        <ecNumber evidence="1">2.7.7.65</ecNumber>
    </recommendedName>
</protein>
<feature type="transmembrane region" description="Helical" evidence="3">
    <location>
        <begin position="183"/>
        <end position="205"/>
    </location>
</feature>
<dbReference type="RefSeq" id="WP_073626293.1">
    <property type="nucleotide sequence ID" value="NZ_FRXO01000002.1"/>
</dbReference>
<dbReference type="FunFam" id="3.30.70.270:FF:000001">
    <property type="entry name" value="Diguanylate cyclase domain protein"/>
    <property type="match status" value="1"/>
</dbReference>
<keyword evidence="3" id="KW-0472">Membrane</keyword>
<evidence type="ECO:0000313" key="6">
    <source>
        <dbReference type="Proteomes" id="UP000186406"/>
    </source>
</evidence>
<feature type="transmembrane region" description="Helical" evidence="3">
    <location>
        <begin position="35"/>
        <end position="56"/>
    </location>
</feature>
<name>A0A1M7ZCK0_9HYPH</name>
<reference evidence="5 6" key="1">
    <citation type="submission" date="2016-12" db="EMBL/GenBank/DDBJ databases">
        <authorList>
            <person name="Song W.-J."/>
            <person name="Kurnit D.M."/>
        </authorList>
    </citation>
    <scope>NUCLEOTIDE SEQUENCE [LARGE SCALE GENOMIC DNA]</scope>
    <source>
        <strain evidence="5 6">DSM 19599</strain>
    </source>
</reference>
<dbReference type="SMART" id="SM00267">
    <property type="entry name" value="GGDEF"/>
    <property type="match status" value="1"/>
</dbReference>
<dbReference type="AlphaFoldDB" id="A0A1M7ZCK0"/>
<dbReference type="STRING" id="1123029.SAMN02745172_01031"/>
<feature type="domain" description="GGDEF" evidence="4">
    <location>
        <begin position="248"/>
        <end position="381"/>
    </location>
</feature>